<dbReference type="InterPro" id="IPR013785">
    <property type="entry name" value="Aldolase_TIM"/>
</dbReference>
<dbReference type="PANTHER" id="PTHR37418:SF1">
    <property type="entry name" value="3-KETO-5-AMINOHEXANOATE CLEAVAGE PROTEIN"/>
    <property type="match status" value="1"/>
</dbReference>
<dbReference type="EMBL" id="JAAXOU010000287">
    <property type="protein sequence ID" value="NKY16141.1"/>
    <property type="molecule type" value="Genomic_DNA"/>
</dbReference>
<protein>
    <recommendedName>
        <fullName evidence="3">3-keto-5-aminohexanoate cleavage protein</fullName>
    </recommendedName>
</protein>
<dbReference type="SUPFAM" id="SSF51412">
    <property type="entry name" value="Inosine monophosphate dehydrogenase (IMPDH)"/>
    <property type="match status" value="1"/>
</dbReference>
<comment type="caution">
    <text evidence="1">The sequence shown here is derived from an EMBL/GenBank/DDBJ whole genome shotgun (WGS) entry which is preliminary data.</text>
</comment>
<organism evidence="1 2">
    <name type="scientific">Streptomyces somaliensis (strain ATCC 33201 / DSM 40738 / JCM 12659 / KCTC 9044 / NCTC 11332 / NRRL B-12077 / IP 733)</name>
    <dbReference type="NCBI Taxonomy" id="1134445"/>
    <lineage>
        <taxon>Bacteria</taxon>
        <taxon>Bacillati</taxon>
        <taxon>Actinomycetota</taxon>
        <taxon>Actinomycetes</taxon>
        <taxon>Kitasatosporales</taxon>
        <taxon>Streptomycetaceae</taxon>
        <taxon>Streptomyces</taxon>
    </lineage>
</organism>
<dbReference type="Proteomes" id="UP000570003">
    <property type="component" value="Unassembled WGS sequence"/>
</dbReference>
<proteinExistence type="predicted"/>
<reference evidence="1 2" key="1">
    <citation type="submission" date="2020-04" db="EMBL/GenBank/DDBJ databases">
        <title>MicrobeNet Type strains.</title>
        <authorList>
            <person name="Nicholson A.C."/>
        </authorList>
    </citation>
    <scope>NUCLEOTIDE SEQUENCE [LARGE SCALE GENOMIC DNA]</scope>
    <source>
        <strain evidence="1 2">DSM 40738</strain>
    </source>
</reference>
<dbReference type="InterPro" id="IPR008567">
    <property type="entry name" value="BKACE"/>
</dbReference>
<evidence type="ECO:0008006" key="3">
    <source>
        <dbReference type="Google" id="ProtNLM"/>
    </source>
</evidence>
<evidence type="ECO:0000313" key="2">
    <source>
        <dbReference type="Proteomes" id="UP000570003"/>
    </source>
</evidence>
<evidence type="ECO:0000313" key="1">
    <source>
        <dbReference type="EMBL" id="NKY16141.1"/>
    </source>
</evidence>
<dbReference type="Gene3D" id="3.20.20.70">
    <property type="entry name" value="Aldolase class I"/>
    <property type="match status" value="1"/>
</dbReference>
<keyword evidence="2" id="KW-1185">Reference proteome</keyword>
<sequence>MIQACLNGGRTAGEHPGVPVTPEALAAQARAAQEAGAGSVHLHPRDAHGRETLHLDDVDAALRAVRRACTVPVGVSTGIWMTGGDPRRRLEELARWRDLAEPPDFASVNVGEPAFGETARLLRDLGTGVEAGIWSEDDARAFTAGHRADHCIRILVEVIDRPVGRAIADALKILDLLDARTGAVPVQLHSDGDAAWPVLSLALRRGLETRIGLEDTLLDADGSPAGDNARLVARAVRLAEAVRAEAAGRAAGA</sequence>
<dbReference type="GO" id="GO:0043720">
    <property type="term" value="F:3-keto-5-aminohexanoate cleavage activity"/>
    <property type="evidence" value="ECO:0007669"/>
    <property type="project" value="InterPro"/>
</dbReference>
<dbReference type="PANTHER" id="PTHR37418">
    <property type="entry name" value="3-KETO-5-AMINOHEXANOATE CLEAVAGE ENZYME-RELATED"/>
    <property type="match status" value="1"/>
</dbReference>
<name>A0AA44DFR7_STRE0</name>
<dbReference type="AlphaFoldDB" id="A0AA44DFR7"/>
<dbReference type="RefSeq" id="WP_168440379.1">
    <property type="nucleotide sequence ID" value="NZ_JAAXOU010000287.1"/>
</dbReference>
<gene>
    <name evidence="1" type="ORF">HGA06_18985</name>
</gene>
<accession>A0AA44DFR7</accession>
<dbReference type="Pfam" id="PF05853">
    <property type="entry name" value="BKACE"/>
    <property type="match status" value="1"/>
</dbReference>